<feature type="region of interest" description="Disordered" evidence="1">
    <location>
        <begin position="526"/>
        <end position="652"/>
    </location>
</feature>
<dbReference type="InterPro" id="IPR012337">
    <property type="entry name" value="RNaseH-like_sf"/>
</dbReference>
<evidence type="ECO:0000313" key="3">
    <source>
        <dbReference type="EMBL" id="WVZ05479.1"/>
    </source>
</evidence>
<reference evidence="3 4" key="1">
    <citation type="journal article" date="2023" name="Life. Sci Alliance">
        <title>Evolutionary insights into 3D genome organization and epigenetic landscape of Vigna mungo.</title>
        <authorList>
            <person name="Junaid A."/>
            <person name="Singh B."/>
            <person name="Bhatia S."/>
        </authorList>
    </citation>
    <scope>NUCLEOTIDE SEQUENCE [LARGE SCALE GENOMIC DNA]</scope>
    <source>
        <strain evidence="3">Urdbean</strain>
    </source>
</reference>
<dbReference type="CDD" id="cd09279">
    <property type="entry name" value="RNase_HI_like"/>
    <property type="match status" value="1"/>
</dbReference>
<feature type="compositionally biased region" description="Basic and acidic residues" evidence="1">
    <location>
        <begin position="580"/>
        <end position="603"/>
    </location>
</feature>
<evidence type="ECO:0000259" key="2">
    <source>
        <dbReference type="Pfam" id="PF13456"/>
    </source>
</evidence>
<dbReference type="InterPro" id="IPR036397">
    <property type="entry name" value="RNaseH_sf"/>
</dbReference>
<evidence type="ECO:0000256" key="1">
    <source>
        <dbReference type="SAM" id="MobiDB-lite"/>
    </source>
</evidence>
<dbReference type="PANTHER" id="PTHR48475:SF2">
    <property type="entry name" value="RIBONUCLEASE H"/>
    <property type="match status" value="1"/>
</dbReference>
<dbReference type="EMBL" id="CP144695">
    <property type="protein sequence ID" value="WVZ05479.1"/>
    <property type="molecule type" value="Genomic_DNA"/>
</dbReference>
<dbReference type="SUPFAM" id="SSF53098">
    <property type="entry name" value="Ribonuclease H-like"/>
    <property type="match status" value="2"/>
</dbReference>
<dbReference type="Gene3D" id="3.30.420.10">
    <property type="entry name" value="Ribonuclease H-like superfamily/Ribonuclease H"/>
    <property type="match status" value="2"/>
</dbReference>
<feature type="compositionally biased region" description="Polar residues" evidence="1">
    <location>
        <begin position="623"/>
        <end position="645"/>
    </location>
</feature>
<gene>
    <name evidence="3" type="ORF">V8G54_018825</name>
</gene>
<feature type="domain" description="RNase H type-1" evidence="2">
    <location>
        <begin position="25"/>
        <end position="136"/>
    </location>
</feature>
<dbReference type="Pfam" id="PF13456">
    <property type="entry name" value="RVT_3"/>
    <property type="match status" value="1"/>
</dbReference>
<protein>
    <recommendedName>
        <fullName evidence="2">RNase H type-1 domain-containing protein</fullName>
    </recommendedName>
</protein>
<dbReference type="GO" id="GO:0004523">
    <property type="term" value="F:RNA-DNA hybrid ribonuclease activity"/>
    <property type="evidence" value="ECO:0007669"/>
    <property type="project" value="InterPro"/>
</dbReference>
<dbReference type="GO" id="GO:0003676">
    <property type="term" value="F:nucleic acid binding"/>
    <property type="evidence" value="ECO:0007669"/>
    <property type="project" value="InterPro"/>
</dbReference>
<evidence type="ECO:0000313" key="4">
    <source>
        <dbReference type="Proteomes" id="UP001374535"/>
    </source>
</evidence>
<proteinExistence type="predicted"/>
<dbReference type="Proteomes" id="UP001374535">
    <property type="component" value="Chromosome 6"/>
</dbReference>
<accession>A0AAQ3RUZ3</accession>
<keyword evidence="4" id="KW-1185">Reference proteome</keyword>
<organism evidence="3 4">
    <name type="scientific">Vigna mungo</name>
    <name type="common">Black gram</name>
    <name type="synonym">Phaseolus mungo</name>
    <dbReference type="NCBI Taxonomy" id="3915"/>
    <lineage>
        <taxon>Eukaryota</taxon>
        <taxon>Viridiplantae</taxon>
        <taxon>Streptophyta</taxon>
        <taxon>Embryophyta</taxon>
        <taxon>Tracheophyta</taxon>
        <taxon>Spermatophyta</taxon>
        <taxon>Magnoliopsida</taxon>
        <taxon>eudicotyledons</taxon>
        <taxon>Gunneridae</taxon>
        <taxon>Pentapetalae</taxon>
        <taxon>rosids</taxon>
        <taxon>fabids</taxon>
        <taxon>Fabales</taxon>
        <taxon>Fabaceae</taxon>
        <taxon>Papilionoideae</taxon>
        <taxon>50 kb inversion clade</taxon>
        <taxon>NPAAA clade</taxon>
        <taxon>indigoferoid/millettioid clade</taxon>
        <taxon>Phaseoleae</taxon>
        <taxon>Vigna</taxon>
    </lineage>
</organism>
<dbReference type="Gene3D" id="1.10.340.70">
    <property type="match status" value="1"/>
</dbReference>
<sequence length="685" mass="77716">MKITVFQPLSLPTGEGEIFFWKLLVDGSSNNKGGGAGIVLEGPDGLVVEQSLIFKFKVSNNQAEYEALLAGMELARDLGAESLECRRHMRGNFQIKDDQLLQYFHKAKQLEACFKSFELKHVPQKENTRADVLSKLASGKEKGNMSSVIRQVLMKPAVECFNVSGIAGQKGNLRAEAAKKIARYCLVGEDLYQRGYTTPLLKCLAEAEAEYMMRVLHEGICGRHTRGRALRARILRAGFFWPTLEKDCRAFTYKCKACQKYGYIFHGPTVELHNIVSPWPFAQWRMDIVGPFSIVDYFTKWVETEPLAKISAAHVQKFVWKIICRFGLPKTIKLVAFYKELGIMPVTSSMEHPQTNGQVEAMNKIIAQDLKKRLGDAKGAWVDELPQVLWGYRCSLFGAAGESSFNLPYGTDVMLPVEERREVAVVRVEAQKRLIARKYNAKVRPRQFVEGHLVWRKASSRSPKGSSPWESNGKLGGVVQECPKLFGGSQKNDFRNPRSMQEVRKMTLASIRSGGNQKNYFRNLHSTQEKNDFRNPHSTQEVRKMTSCHKPFGGSQKNDFRNSRSTQKVRKMTPASSHSGKSEKKMTSEIHAQRRKSENDSCLKPKMTSKIPARRKKSEKMTPVSSHSGGSQKNDFRNPRSTQKNDFYLKPFGGKSEKVKQVALEIPGRRRLRKFGKFEKGWLLR</sequence>
<dbReference type="InterPro" id="IPR002156">
    <property type="entry name" value="RNaseH_domain"/>
</dbReference>
<name>A0AAQ3RUZ3_VIGMU</name>
<dbReference type="AlphaFoldDB" id="A0AAQ3RUZ3"/>
<feature type="compositionally biased region" description="Basic and acidic residues" evidence="1">
    <location>
        <begin position="527"/>
        <end position="544"/>
    </location>
</feature>
<dbReference type="PANTHER" id="PTHR48475">
    <property type="entry name" value="RIBONUCLEASE H"/>
    <property type="match status" value="1"/>
</dbReference>